<dbReference type="HOGENOM" id="CLU_1482545_0_0_1"/>
<dbReference type="EMBL" id="KN832986">
    <property type="protein sequence ID" value="KIM85045.1"/>
    <property type="molecule type" value="Genomic_DNA"/>
</dbReference>
<feature type="region of interest" description="Disordered" evidence="1">
    <location>
        <begin position="154"/>
        <end position="182"/>
    </location>
</feature>
<sequence length="182" mass="20805">MFIFTRLIRSFIPLQQSTPPLAAPIKSRAIEVDTPYNCPNINCKTYVPHMYHDYRMRAPPPPNIPIVYLRRFNTTTSPFPHLNCWEVVGTPLSTLQREHVVYTNHYGLVQLRGRAVEQEKDGWKMFQCLDKEEEVVAEIVVRCNPSAEILVEDPTRAATDGNTGRFNAKAHQPLPPHISNTP</sequence>
<organism evidence="2 3">
    <name type="scientific">Piloderma croceum (strain F 1598)</name>
    <dbReference type="NCBI Taxonomy" id="765440"/>
    <lineage>
        <taxon>Eukaryota</taxon>
        <taxon>Fungi</taxon>
        <taxon>Dikarya</taxon>
        <taxon>Basidiomycota</taxon>
        <taxon>Agaricomycotina</taxon>
        <taxon>Agaricomycetes</taxon>
        <taxon>Agaricomycetidae</taxon>
        <taxon>Atheliales</taxon>
        <taxon>Atheliaceae</taxon>
        <taxon>Piloderma</taxon>
    </lineage>
</organism>
<proteinExistence type="predicted"/>
<accession>A0A0C3FLT6</accession>
<dbReference type="InParanoid" id="A0A0C3FLT6"/>
<dbReference type="AlphaFoldDB" id="A0A0C3FLT6"/>
<evidence type="ECO:0000313" key="3">
    <source>
        <dbReference type="Proteomes" id="UP000054166"/>
    </source>
</evidence>
<reference evidence="2 3" key="1">
    <citation type="submission" date="2014-04" db="EMBL/GenBank/DDBJ databases">
        <authorList>
            <consortium name="DOE Joint Genome Institute"/>
            <person name="Kuo A."/>
            <person name="Tarkka M."/>
            <person name="Buscot F."/>
            <person name="Kohler A."/>
            <person name="Nagy L.G."/>
            <person name="Floudas D."/>
            <person name="Copeland A."/>
            <person name="Barry K.W."/>
            <person name="Cichocki N."/>
            <person name="Veneault-Fourrey C."/>
            <person name="LaButti K."/>
            <person name="Lindquist E.A."/>
            <person name="Lipzen A."/>
            <person name="Lundell T."/>
            <person name="Morin E."/>
            <person name="Murat C."/>
            <person name="Sun H."/>
            <person name="Tunlid A."/>
            <person name="Henrissat B."/>
            <person name="Grigoriev I.V."/>
            <person name="Hibbett D.S."/>
            <person name="Martin F."/>
            <person name="Nordberg H.P."/>
            <person name="Cantor M.N."/>
            <person name="Hua S.X."/>
        </authorList>
    </citation>
    <scope>NUCLEOTIDE SEQUENCE [LARGE SCALE GENOMIC DNA]</scope>
    <source>
        <strain evidence="2 3">F 1598</strain>
    </source>
</reference>
<keyword evidence="3" id="KW-1185">Reference proteome</keyword>
<evidence type="ECO:0000313" key="2">
    <source>
        <dbReference type="EMBL" id="KIM85045.1"/>
    </source>
</evidence>
<gene>
    <name evidence="2" type="ORF">PILCRDRAFT_6039</name>
</gene>
<protein>
    <submittedName>
        <fullName evidence="2">Uncharacterized protein</fullName>
    </submittedName>
</protein>
<dbReference type="Proteomes" id="UP000054166">
    <property type="component" value="Unassembled WGS sequence"/>
</dbReference>
<reference evidence="3" key="2">
    <citation type="submission" date="2015-01" db="EMBL/GenBank/DDBJ databases">
        <title>Evolutionary Origins and Diversification of the Mycorrhizal Mutualists.</title>
        <authorList>
            <consortium name="DOE Joint Genome Institute"/>
            <consortium name="Mycorrhizal Genomics Consortium"/>
            <person name="Kohler A."/>
            <person name="Kuo A."/>
            <person name="Nagy L.G."/>
            <person name="Floudas D."/>
            <person name="Copeland A."/>
            <person name="Barry K.W."/>
            <person name="Cichocki N."/>
            <person name="Veneault-Fourrey C."/>
            <person name="LaButti K."/>
            <person name="Lindquist E.A."/>
            <person name="Lipzen A."/>
            <person name="Lundell T."/>
            <person name="Morin E."/>
            <person name="Murat C."/>
            <person name="Riley R."/>
            <person name="Ohm R."/>
            <person name="Sun H."/>
            <person name="Tunlid A."/>
            <person name="Henrissat B."/>
            <person name="Grigoriev I.V."/>
            <person name="Hibbett D.S."/>
            <person name="Martin F."/>
        </authorList>
    </citation>
    <scope>NUCLEOTIDE SEQUENCE [LARGE SCALE GENOMIC DNA]</scope>
    <source>
        <strain evidence="3">F 1598</strain>
    </source>
</reference>
<evidence type="ECO:0000256" key="1">
    <source>
        <dbReference type="SAM" id="MobiDB-lite"/>
    </source>
</evidence>
<name>A0A0C3FLT6_PILCF</name>